<evidence type="ECO:0000313" key="2">
    <source>
        <dbReference type="Proteomes" id="UP001234178"/>
    </source>
</evidence>
<name>A0ABQ9ZEF2_9CRUS</name>
<dbReference type="Proteomes" id="UP001234178">
    <property type="component" value="Unassembled WGS sequence"/>
</dbReference>
<dbReference type="EMBL" id="JAOYFB010000003">
    <property type="protein sequence ID" value="KAK4011300.1"/>
    <property type="molecule type" value="Genomic_DNA"/>
</dbReference>
<keyword evidence="2" id="KW-1185">Reference proteome</keyword>
<evidence type="ECO:0000313" key="1">
    <source>
        <dbReference type="EMBL" id="KAK4011300.1"/>
    </source>
</evidence>
<sequence>MQKRHATASSDVGHNGYDDLIFTSLKVFIIQVNEVTAVYCHSSIDICTRTIWRVFDVFCWMMMMKSLADSPQSAMNQVARKTSSSEPVKPLMAQHLLCSEYRMEYSSSLF</sequence>
<comment type="caution">
    <text evidence="1">The sequence shown here is derived from an EMBL/GenBank/DDBJ whole genome shotgun (WGS) entry which is preliminary data.</text>
</comment>
<organism evidence="1 2">
    <name type="scientific">Daphnia magna</name>
    <dbReference type="NCBI Taxonomy" id="35525"/>
    <lineage>
        <taxon>Eukaryota</taxon>
        <taxon>Metazoa</taxon>
        <taxon>Ecdysozoa</taxon>
        <taxon>Arthropoda</taxon>
        <taxon>Crustacea</taxon>
        <taxon>Branchiopoda</taxon>
        <taxon>Diplostraca</taxon>
        <taxon>Cladocera</taxon>
        <taxon>Anomopoda</taxon>
        <taxon>Daphniidae</taxon>
        <taxon>Daphnia</taxon>
    </lineage>
</organism>
<accession>A0ABQ9ZEF2</accession>
<reference evidence="1 2" key="1">
    <citation type="journal article" date="2023" name="Nucleic Acids Res.">
        <title>The hologenome of Daphnia magna reveals possible DNA methylation and microbiome-mediated evolution of the host genome.</title>
        <authorList>
            <person name="Chaturvedi A."/>
            <person name="Li X."/>
            <person name="Dhandapani V."/>
            <person name="Marshall H."/>
            <person name="Kissane S."/>
            <person name="Cuenca-Cambronero M."/>
            <person name="Asole G."/>
            <person name="Calvet F."/>
            <person name="Ruiz-Romero M."/>
            <person name="Marangio P."/>
            <person name="Guigo R."/>
            <person name="Rago D."/>
            <person name="Mirbahai L."/>
            <person name="Eastwood N."/>
            <person name="Colbourne J.K."/>
            <person name="Zhou J."/>
            <person name="Mallon E."/>
            <person name="Orsini L."/>
        </authorList>
    </citation>
    <scope>NUCLEOTIDE SEQUENCE [LARGE SCALE GENOMIC DNA]</scope>
    <source>
        <strain evidence="1">LRV0_1</strain>
    </source>
</reference>
<proteinExistence type="predicted"/>
<protein>
    <submittedName>
        <fullName evidence="1">Uncharacterized protein</fullName>
    </submittedName>
</protein>
<gene>
    <name evidence="1" type="ORF">OUZ56_020416</name>
</gene>